<proteinExistence type="predicted"/>
<keyword evidence="2" id="KW-1185">Reference proteome</keyword>
<sequence length="92" mass="9760">MRIEIGETEAAADQLAATRELAGDAAPSLLRAWLAAAHGEGLSAVGQRDDALARSMKPISSEHSRQAKRLASQIKSDRQLRRLSGLILPGSS</sequence>
<dbReference type="EMBL" id="JADEYC010000022">
    <property type="protein sequence ID" value="MBE9375595.1"/>
    <property type="molecule type" value="Genomic_DNA"/>
</dbReference>
<dbReference type="AlphaFoldDB" id="A0A929BC15"/>
<name>A0A929BC15_9PSEU</name>
<dbReference type="Proteomes" id="UP000598360">
    <property type="component" value="Unassembled WGS sequence"/>
</dbReference>
<comment type="caution">
    <text evidence="1">The sequence shown here is derived from an EMBL/GenBank/DDBJ whole genome shotgun (WGS) entry which is preliminary data.</text>
</comment>
<reference evidence="1" key="1">
    <citation type="submission" date="2020-10" db="EMBL/GenBank/DDBJ databases">
        <title>Diversity and distribution of actinomycetes associated with coral in the coast of Hainan.</title>
        <authorList>
            <person name="Li F."/>
        </authorList>
    </citation>
    <scope>NUCLEOTIDE SEQUENCE</scope>
    <source>
        <strain evidence="1">HNM0983</strain>
    </source>
</reference>
<dbReference type="RefSeq" id="WP_193929047.1">
    <property type="nucleotide sequence ID" value="NZ_JADEYC010000022.1"/>
</dbReference>
<gene>
    <name evidence="1" type="ORF">IQ251_14170</name>
</gene>
<evidence type="ECO:0000313" key="2">
    <source>
        <dbReference type="Proteomes" id="UP000598360"/>
    </source>
</evidence>
<organism evidence="1 2">
    <name type="scientific">Saccharopolyspora montiporae</name>
    <dbReference type="NCBI Taxonomy" id="2781240"/>
    <lineage>
        <taxon>Bacteria</taxon>
        <taxon>Bacillati</taxon>
        <taxon>Actinomycetota</taxon>
        <taxon>Actinomycetes</taxon>
        <taxon>Pseudonocardiales</taxon>
        <taxon>Pseudonocardiaceae</taxon>
        <taxon>Saccharopolyspora</taxon>
    </lineage>
</organism>
<evidence type="ECO:0000313" key="1">
    <source>
        <dbReference type="EMBL" id="MBE9375595.1"/>
    </source>
</evidence>
<protein>
    <submittedName>
        <fullName evidence="1">Uncharacterized protein</fullName>
    </submittedName>
</protein>
<accession>A0A929BC15</accession>